<protein>
    <submittedName>
        <fullName evidence="1">Uncharacterized protein</fullName>
    </submittedName>
</protein>
<name>A0A5B0P9M0_PUCGR</name>
<dbReference type="AlphaFoldDB" id="A0A5B0P9M0"/>
<organism evidence="1 2">
    <name type="scientific">Puccinia graminis f. sp. tritici</name>
    <dbReference type="NCBI Taxonomy" id="56615"/>
    <lineage>
        <taxon>Eukaryota</taxon>
        <taxon>Fungi</taxon>
        <taxon>Dikarya</taxon>
        <taxon>Basidiomycota</taxon>
        <taxon>Pucciniomycotina</taxon>
        <taxon>Pucciniomycetes</taxon>
        <taxon>Pucciniales</taxon>
        <taxon>Pucciniaceae</taxon>
        <taxon>Puccinia</taxon>
    </lineage>
</organism>
<evidence type="ECO:0000313" key="1">
    <source>
        <dbReference type="EMBL" id="KAA1098275.1"/>
    </source>
</evidence>
<gene>
    <name evidence="1" type="ORF">PGT21_032413</name>
</gene>
<evidence type="ECO:0000313" key="2">
    <source>
        <dbReference type="Proteomes" id="UP000324748"/>
    </source>
</evidence>
<accession>A0A5B0P9M0</accession>
<proteinExistence type="predicted"/>
<dbReference type="Proteomes" id="UP000324748">
    <property type="component" value="Unassembled WGS sequence"/>
</dbReference>
<dbReference type="EMBL" id="VSWC01000066">
    <property type="protein sequence ID" value="KAA1098275.1"/>
    <property type="molecule type" value="Genomic_DNA"/>
</dbReference>
<sequence length="115" mass="12790">MIHSASVTFPEFQCLPVKEPSTQTHPDLVPAGKSTEKVDVAFILKQIVLKLGEEKTAELAEEEQRQLSLLPIAEEHGLPKTIKQALSGPDAELWRAAAEYEMLKFGQLEETGRLH</sequence>
<comment type="caution">
    <text evidence="1">The sequence shown here is derived from an EMBL/GenBank/DDBJ whole genome shotgun (WGS) entry which is preliminary data.</text>
</comment>
<keyword evidence="2" id="KW-1185">Reference proteome</keyword>
<reference evidence="1 2" key="1">
    <citation type="submission" date="2019-05" db="EMBL/GenBank/DDBJ databases">
        <title>Emergence of the Ug99 lineage of the wheat stem rust pathogen through somatic hybridization.</title>
        <authorList>
            <person name="Li F."/>
            <person name="Upadhyaya N.M."/>
            <person name="Sperschneider J."/>
            <person name="Matny O."/>
            <person name="Nguyen-Phuc H."/>
            <person name="Mago R."/>
            <person name="Raley C."/>
            <person name="Miller M.E."/>
            <person name="Silverstein K.A.T."/>
            <person name="Henningsen E."/>
            <person name="Hirsch C.D."/>
            <person name="Visser B."/>
            <person name="Pretorius Z.A."/>
            <person name="Steffenson B.J."/>
            <person name="Schwessinger B."/>
            <person name="Dodds P.N."/>
            <person name="Figueroa M."/>
        </authorList>
    </citation>
    <scope>NUCLEOTIDE SEQUENCE [LARGE SCALE GENOMIC DNA]</scope>
    <source>
        <strain evidence="1">21-0</strain>
    </source>
</reference>